<comment type="caution">
    <text evidence="2">The sequence shown here is derived from an EMBL/GenBank/DDBJ whole genome shotgun (WGS) entry which is preliminary data.</text>
</comment>
<dbReference type="Proteomes" id="UP001445472">
    <property type="component" value="Unassembled WGS sequence"/>
</dbReference>
<dbReference type="RefSeq" id="WP_351977717.1">
    <property type="nucleotide sequence ID" value="NZ_JBEPBX010000023.1"/>
</dbReference>
<sequence length="65" mass="6738">MTHNAPDDRDLFSFRRPEPALVGVAALSAVEAAHLAGFFDGPAAASTVALGGLALLVGACVYRRR</sequence>
<reference evidence="2 3" key="1">
    <citation type="submission" date="2024-06" db="EMBL/GenBank/DDBJ databases">
        <title>The Natural Products Discovery Center: Release of the First 8490 Sequenced Strains for Exploring Actinobacteria Biosynthetic Diversity.</title>
        <authorList>
            <person name="Kalkreuter E."/>
            <person name="Kautsar S.A."/>
            <person name="Yang D."/>
            <person name="Bader C.D."/>
            <person name="Teijaro C.N."/>
            <person name="Fluegel L."/>
            <person name="Davis C.M."/>
            <person name="Simpson J.R."/>
            <person name="Lauterbach L."/>
            <person name="Steele A.D."/>
            <person name="Gui C."/>
            <person name="Meng S."/>
            <person name="Li G."/>
            <person name="Viehrig K."/>
            <person name="Ye F."/>
            <person name="Su P."/>
            <person name="Kiefer A.F."/>
            <person name="Nichols A."/>
            <person name="Cepeda A.J."/>
            <person name="Yan W."/>
            <person name="Fan B."/>
            <person name="Jiang Y."/>
            <person name="Adhikari A."/>
            <person name="Zheng C.-J."/>
            <person name="Schuster L."/>
            <person name="Cowan T.M."/>
            <person name="Smanski M.J."/>
            <person name="Chevrette M.G."/>
            <person name="De Carvalho L.P.S."/>
            <person name="Shen B."/>
        </authorList>
    </citation>
    <scope>NUCLEOTIDE SEQUENCE [LARGE SCALE GENOMIC DNA]</scope>
    <source>
        <strain evidence="2 3">NPDC000837</strain>
    </source>
</reference>
<evidence type="ECO:0008006" key="4">
    <source>
        <dbReference type="Google" id="ProtNLM"/>
    </source>
</evidence>
<feature type="transmembrane region" description="Helical" evidence="1">
    <location>
        <begin position="20"/>
        <end position="37"/>
    </location>
</feature>
<accession>A0ABV1UZW4</accession>
<name>A0ABV1UZW4_9ACTN</name>
<keyword evidence="1" id="KW-0812">Transmembrane</keyword>
<organism evidence="2 3">
    <name type="scientific">Streptomyces xantholiticus</name>
    <dbReference type="NCBI Taxonomy" id="68285"/>
    <lineage>
        <taxon>Bacteria</taxon>
        <taxon>Bacillati</taxon>
        <taxon>Actinomycetota</taxon>
        <taxon>Actinomycetes</taxon>
        <taxon>Kitasatosporales</taxon>
        <taxon>Streptomycetaceae</taxon>
        <taxon>Streptomyces</taxon>
    </lineage>
</organism>
<feature type="transmembrane region" description="Helical" evidence="1">
    <location>
        <begin position="43"/>
        <end position="62"/>
    </location>
</feature>
<dbReference type="EMBL" id="JBEPBX010000023">
    <property type="protein sequence ID" value="MER6616341.1"/>
    <property type="molecule type" value="Genomic_DNA"/>
</dbReference>
<evidence type="ECO:0000256" key="1">
    <source>
        <dbReference type="SAM" id="Phobius"/>
    </source>
</evidence>
<protein>
    <recommendedName>
        <fullName evidence="4">LPXTG cell wall anchor domain-containing protein</fullName>
    </recommendedName>
</protein>
<proteinExistence type="predicted"/>
<keyword evidence="1" id="KW-0472">Membrane</keyword>
<keyword evidence="3" id="KW-1185">Reference proteome</keyword>
<keyword evidence="1" id="KW-1133">Transmembrane helix</keyword>
<evidence type="ECO:0000313" key="2">
    <source>
        <dbReference type="EMBL" id="MER6616341.1"/>
    </source>
</evidence>
<gene>
    <name evidence="2" type="ORF">ABT276_23800</name>
</gene>
<evidence type="ECO:0000313" key="3">
    <source>
        <dbReference type="Proteomes" id="UP001445472"/>
    </source>
</evidence>